<gene>
    <name evidence="2" type="ORF">GPA10_16280</name>
</gene>
<protein>
    <submittedName>
        <fullName evidence="2">Uncharacterized protein</fullName>
    </submittedName>
</protein>
<accession>A0A6L6WXP2</accession>
<comment type="caution">
    <text evidence="2">The sequence shown here is derived from an EMBL/GenBank/DDBJ whole genome shotgun (WGS) entry which is preliminary data.</text>
</comment>
<sequence length="69" mass="7013">MAGGPVDPGPPWPGGARRFPGGSREVTGTRSSYESTRLAAWPANSFMVSVTDPIGGASGVLAPLRVNST</sequence>
<evidence type="ECO:0000313" key="2">
    <source>
        <dbReference type="EMBL" id="MVO86273.1"/>
    </source>
</evidence>
<reference evidence="2 3" key="1">
    <citation type="submission" date="2019-11" db="EMBL/GenBank/DDBJ databases">
        <title>Streptomyces typhae sp. nov., a novel endophytic actinomycete isolated from the root of cattail pollen (Typha angustifolia L.).</title>
        <authorList>
            <person name="Peng C."/>
        </authorList>
    </citation>
    <scope>NUCLEOTIDE SEQUENCE [LARGE SCALE GENOMIC DNA]</scope>
    <source>
        <strain evidence="3">p1417</strain>
    </source>
</reference>
<dbReference type="AlphaFoldDB" id="A0A6L6WXP2"/>
<name>A0A6L6WXP2_9ACTN</name>
<dbReference type="EMBL" id="WPNZ01000008">
    <property type="protein sequence ID" value="MVO86273.1"/>
    <property type="molecule type" value="Genomic_DNA"/>
</dbReference>
<feature type="region of interest" description="Disordered" evidence="1">
    <location>
        <begin position="1"/>
        <end position="34"/>
    </location>
</feature>
<dbReference type="Proteomes" id="UP000483802">
    <property type="component" value="Unassembled WGS sequence"/>
</dbReference>
<proteinExistence type="predicted"/>
<evidence type="ECO:0000313" key="3">
    <source>
        <dbReference type="Proteomes" id="UP000483802"/>
    </source>
</evidence>
<keyword evidence="3" id="KW-1185">Reference proteome</keyword>
<organism evidence="2 3">
    <name type="scientific">Streptomyces typhae</name>
    <dbReference type="NCBI Taxonomy" id="2681492"/>
    <lineage>
        <taxon>Bacteria</taxon>
        <taxon>Bacillati</taxon>
        <taxon>Actinomycetota</taxon>
        <taxon>Actinomycetes</taxon>
        <taxon>Kitasatosporales</taxon>
        <taxon>Streptomycetaceae</taxon>
        <taxon>Streptomyces</taxon>
    </lineage>
</organism>
<evidence type="ECO:0000256" key="1">
    <source>
        <dbReference type="SAM" id="MobiDB-lite"/>
    </source>
</evidence>